<dbReference type="Gene3D" id="1.25.40.80">
    <property type="match status" value="1"/>
</dbReference>
<feature type="binding site" evidence="2">
    <location>
        <begin position="355"/>
        <end position="359"/>
    </location>
    <ligand>
        <name>FAD</name>
        <dbReference type="ChEBI" id="CHEBI:57692"/>
    </ligand>
</feature>
<evidence type="ECO:0000259" key="4">
    <source>
        <dbReference type="PROSITE" id="PS51645"/>
    </source>
</evidence>
<organism evidence="5 6">
    <name type="scientific">Ambrosia artemisiifolia</name>
    <name type="common">Common ragweed</name>
    <dbReference type="NCBI Taxonomy" id="4212"/>
    <lineage>
        <taxon>Eukaryota</taxon>
        <taxon>Viridiplantae</taxon>
        <taxon>Streptophyta</taxon>
        <taxon>Embryophyta</taxon>
        <taxon>Tracheophyta</taxon>
        <taxon>Spermatophyta</taxon>
        <taxon>Magnoliopsida</taxon>
        <taxon>eudicotyledons</taxon>
        <taxon>Gunneridae</taxon>
        <taxon>Pentapetalae</taxon>
        <taxon>asterids</taxon>
        <taxon>campanulids</taxon>
        <taxon>Asterales</taxon>
        <taxon>Asteraceae</taxon>
        <taxon>Asteroideae</taxon>
        <taxon>Heliantheae alliance</taxon>
        <taxon>Heliantheae</taxon>
        <taxon>Ambrosia</taxon>
    </lineage>
</organism>
<evidence type="ECO:0000313" key="5">
    <source>
        <dbReference type="EMBL" id="KAI7757396.1"/>
    </source>
</evidence>
<dbReference type="InterPro" id="IPR023299">
    <property type="entry name" value="ATPase_P-typ_cyto_dom_N"/>
</dbReference>
<protein>
    <recommendedName>
        <fullName evidence="4">Photolyase/cryptochrome alpha/beta domain-containing protein</fullName>
    </recommendedName>
</protein>
<feature type="domain" description="Photolyase/cryptochrome alpha/beta" evidence="4">
    <location>
        <begin position="130"/>
        <end position="241"/>
    </location>
</feature>
<evidence type="ECO:0000256" key="1">
    <source>
        <dbReference type="ARBA" id="ARBA00005862"/>
    </source>
</evidence>
<dbReference type="InterPro" id="IPR036134">
    <property type="entry name" value="Crypto/Photolyase_FAD-like_sf"/>
</dbReference>
<proteinExistence type="inferred from homology"/>
<keyword evidence="2" id="KW-0285">Flavoprotein</keyword>
<dbReference type="SUPFAM" id="SSF81660">
    <property type="entry name" value="Metal cation-transporting ATPase, ATP-binding domain N"/>
    <property type="match status" value="1"/>
</dbReference>
<dbReference type="GO" id="GO:0003677">
    <property type="term" value="F:DNA binding"/>
    <property type="evidence" value="ECO:0007669"/>
    <property type="project" value="TreeGrafter"/>
</dbReference>
<keyword evidence="6" id="KW-1185">Reference proteome</keyword>
<dbReference type="InterPro" id="IPR014729">
    <property type="entry name" value="Rossmann-like_a/b/a_fold"/>
</dbReference>
<dbReference type="SUPFAM" id="SSF52425">
    <property type="entry name" value="Cryptochrome/photolyase, N-terminal domain"/>
    <property type="match status" value="1"/>
</dbReference>
<accession>A0AAD5DAD5</accession>
<dbReference type="GO" id="GO:0003904">
    <property type="term" value="F:deoxyribodipyrimidine photo-lyase activity"/>
    <property type="evidence" value="ECO:0007669"/>
    <property type="project" value="TreeGrafter"/>
</dbReference>
<feature type="non-terminal residue" evidence="5">
    <location>
        <position position="1"/>
    </location>
</feature>
<dbReference type="AlphaFoldDB" id="A0AAD5DAD5"/>
<dbReference type="InterPro" id="IPR036155">
    <property type="entry name" value="Crypto/Photolyase_N_sf"/>
</dbReference>
<dbReference type="Gene3D" id="3.40.50.620">
    <property type="entry name" value="HUPs"/>
    <property type="match status" value="2"/>
</dbReference>
<dbReference type="InterPro" id="IPR002081">
    <property type="entry name" value="Cryptochrome/DNA_photolyase_1"/>
</dbReference>
<feature type="non-terminal residue" evidence="5">
    <location>
        <position position="574"/>
    </location>
</feature>
<comment type="cofactor">
    <cofactor evidence="2">
        <name>FAD</name>
        <dbReference type="ChEBI" id="CHEBI:57692"/>
    </cofactor>
    <text evidence="2">Binds 1 FAD per subunit.</text>
</comment>
<comment type="caution">
    <text evidence="5">The sequence shown here is derived from an EMBL/GenBank/DDBJ whole genome shotgun (WGS) entry which is preliminary data.</text>
</comment>
<dbReference type="PROSITE" id="PS51645">
    <property type="entry name" value="PHR_CRY_ALPHA_BETA"/>
    <property type="match status" value="1"/>
</dbReference>
<feature type="compositionally biased region" description="Polar residues" evidence="3">
    <location>
        <begin position="389"/>
        <end position="398"/>
    </location>
</feature>
<evidence type="ECO:0000256" key="3">
    <source>
        <dbReference type="SAM" id="MobiDB-lite"/>
    </source>
</evidence>
<sequence>EAGRKQSLRASARVVHPAYCRDWNPTSPLSYGFVSRTLTFIAIVFVNRLRCLLQLIKTHFASIPRWSIITLELLMDRGTFKCMLETHSTMLCWFKVPKCIDKLANAGIKIWMLFSDKMETAKKYRCYPGRTTLVWFSTDLRLYDNECLSSANTDSMWVLHVYIFDPRDNGKSSSGFDKTGPYRASIGKPETVITEFVKAVGAEAIYTHNEVSFDEVKGEKKLEMRLKDEGVDVKYFWGSTLYHVDDLPFKLEGMPTNCGGFREKVKGLKIRKTIEAVDQLRGQHAAGYVEAAKIPSLADLGLNPTATMSQAKASASLVGGETEALERLKRFASKCKSQPLKDGSNDSSMYGAKFSCKISPWLAMGCLSPRYMFDELKKSASRPHKSQETGRPSPSLFAQKNNVSDATLTVCSSLTALVRRASGVTSLLIESVSQNTIGSVFVPEDGKDVKVSGSPTEKAILQWGLVMNFEAVRSESSVIHAFPFNSEKSEVEYFKNAIEDMAAGSLRCVAIAYRPLKGETVPTDEELSTWELPEGDLVCKCNGPLDACVNVWRKDPCRPGVKDVVQLCVKAGLK</sequence>
<dbReference type="GO" id="GO:0000719">
    <property type="term" value="P:photoreactive repair"/>
    <property type="evidence" value="ECO:0007669"/>
    <property type="project" value="TreeGrafter"/>
</dbReference>
<reference evidence="5" key="1">
    <citation type="submission" date="2022-06" db="EMBL/GenBank/DDBJ databases">
        <title>Uncovering the hologenomic basis of an extraordinary plant invasion.</title>
        <authorList>
            <person name="Bieker V.C."/>
            <person name="Martin M.D."/>
            <person name="Gilbert T."/>
            <person name="Hodgins K."/>
            <person name="Battlay P."/>
            <person name="Petersen B."/>
            <person name="Wilson J."/>
        </authorList>
    </citation>
    <scope>NUCLEOTIDE SEQUENCE</scope>
    <source>
        <strain evidence="5">AA19_3_7</strain>
        <tissue evidence="5">Leaf</tissue>
    </source>
</reference>
<dbReference type="PANTHER" id="PTHR11455:SF2">
    <property type="entry name" value="BLUE-LIGHT PHOTORECEPTOR PHR2"/>
    <property type="match status" value="1"/>
</dbReference>
<dbReference type="SUPFAM" id="SSF48173">
    <property type="entry name" value="Cryptochrome/photolyase FAD-binding domain"/>
    <property type="match status" value="1"/>
</dbReference>
<dbReference type="GO" id="GO:0071949">
    <property type="term" value="F:FAD binding"/>
    <property type="evidence" value="ECO:0007669"/>
    <property type="project" value="TreeGrafter"/>
</dbReference>
<dbReference type="PANTHER" id="PTHR11455">
    <property type="entry name" value="CRYPTOCHROME"/>
    <property type="match status" value="1"/>
</dbReference>
<dbReference type="EMBL" id="JAMZMK010000129">
    <property type="protein sequence ID" value="KAI7757396.1"/>
    <property type="molecule type" value="Genomic_DNA"/>
</dbReference>
<evidence type="ECO:0000313" key="6">
    <source>
        <dbReference type="Proteomes" id="UP001206925"/>
    </source>
</evidence>
<dbReference type="Pfam" id="PF00875">
    <property type="entry name" value="DNA_photolyase"/>
    <property type="match status" value="2"/>
</dbReference>
<dbReference type="Proteomes" id="UP001206925">
    <property type="component" value="Unassembled WGS sequence"/>
</dbReference>
<dbReference type="Gene3D" id="3.40.1110.10">
    <property type="entry name" value="Calcium-transporting ATPase, cytoplasmic domain N"/>
    <property type="match status" value="1"/>
</dbReference>
<gene>
    <name evidence="5" type="ORF">M8C21_001925</name>
</gene>
<name>A0AAD5DAD5_AMBAR</name>
<evidence type="ECO:0000256" key="2">
    <source>
        <dbReference type="PIRSR" id="PIRSR602081-1"/>
    </source>
</evidence>
<comment type="similarity">
    <text evidence="1">Belongs to the DNA photolyase class-1 family.</text>
</comment>
<dbReference type="InterPro" id="IPR006050">
    <property type="entry name" value="DNA_photolyase_N"/>
</dbReference>
<keyword evidence="2" id="KW-0274">FAD</keyword>
<feature type="region of interest" description="Disordered" evidence="3">
    <location>
        <begin position="378"/>
        <end position="398"/>
    </location>
</feature>